<organism evidence="1 2">
    <name type="scientific">Natronolimnohabitans innermongolicus JCM 12255</name>
    <dbReference type="NCBI Taxonomy" id="1227499"/>
    <lineage>
        <taxon>Archaea</taxon>
        <taxon>Methanobacteriati</taxon>
        <taxon>Methanobacteriota</taxon>
        <taxon>Stenosarchaea group</taxon>
        <taxon>Halobacteria</taxon>
        <taxon>Halobacteriales</taxon>
        <taxon>Natrialbaceae</taxon>
        <taxon>Natronolimnohabitans</taxon>
    </lineage>
</organism>
<accession>L9WXW6</accession>
<dbReference type="Proteomes" id="UP000011602">
    <property type="component" value="Unassembled WGS sequence"/>
</dbReference>
<proteinExistence type="predicted"/>
<reference evidence="1 2" key="1">
    <citation type="journal article" date="2014" name="PLoS Genet.">
        <title>Phylogenetically driven sequencing of extremely halophilic archaea reveals strategies for static and dynamic osmo-response.</title>
        <authorList>
            <person name="Becker E.A."/>
            <person name="Seitzer P.M."/>
            <person name="Tritt A."/>
            <person name="Larsen D."/>
            <person name="Krusor M."/>
            <person name="Yao A.I."/>
            <person name="Wu D."/>
            <person name="Madern D."/>
            <person name="Eisen J.A."/>
            <person name="Darling A.E."/>
            <person name="Facciotti M.T."/>
        </authorList>
    </citation>
    <scope>NUCLEOTIDE SEQUENCE [LARGE SCALE GENOMIC DNA]</scope>
    <source>
        <strain evidence="1 2">JCM 12255</strain>
    </source>
</reference>
<gene>
    <name evidence="1" type="ORF">C493_13138</name>
</gene>
<comment type="caution">
    <text evidence="1">The sequence shown here is derived from an EMBL/GenBank/DDBJ whole genome shotgun (WGS) entry which is preliminary data.</text>
</comment>
<dbReference type="OrthoDB" id="316086at2157"/>
<keyword evidence="2" id="KW-1185">Reference proteome</keyword>
<dbReference type="EMBL" id="AOHZ01000061">
    <property type="protein sequence ID" value="ELY53996.1"/>
    <property type="molecule type" value="Genomic_DNA"/>
</dbReference>
<name>L9WXW6_9EURY</name>
<protein>
    <submittedName>
        <fullName evidence="1">Uncharacterized protein</fullName>
    </submittedName>
</protein>
<evidence type="ECO:0000313" key="1">
    <source>
        <dbReference type="EMBL" id="ELY53996.1"/>
    </source>
</evidence>
<dbReference type="STRING" id="1227499.C493_13138"/>
<evidence type="ECO:0000313" key="2">
    <source>
        <dbReference type="Proteomes" id="UP000011602"/>
    </source>
</evidence>
<dbReference type="AlphaFoldDB" id="L9WXW6"/>
<dbReference type="eggNOG" id="arCOG11551">
    <property type="taxonomic scope" value="Archaea"/>
</dbReference>
<sequence>MKKSDPNPIEGIARNYNAPRPTYIELGDNTEGASHVYRTSDGTIHVVPDGLLIQKCVLNVHFVDDYVKFVRDRVDNRDWADRHYYADDESPFEAFVRSISTEGSA</sequence>
<dbReference type="RefSeq" id="WP_007259901.1">
    <property type="nucleotide sequence ID" value="NZ_AOHZ01000061.1"/>
</dbReference>